<name>A0A939DX27_9MICO</name>
<gene>
    <name evidence="2" type="ORF">JF543_07635</name>
</gene>
<dbReference type="RefSeq" id="WP_206823577.1">
    <property type="nucleotide sequence ID" value="NZ_JAEMWU010000001.1"/>
</dbReference>
<feature type="transmembrane region" description="Helical" evidence="1">
    <location>
        <begin position="68"/>
        <end position="88"/>
    </location>
</feature>
<sequence length="300" mass="31866">MMWVLLWGPLVLAAMVGLALHLSARRLIPRQLGVVGVFCAIAGGVPILVIGSLRVAHLMPWGPFGFDLGMRAALPITLGIGAIVLLLIRPSTPRPAATASLAPRTMRTFTSLAWIITLAGLVLAIVALTWAAGAASVSDHEGYRTMYEVTVGTAGSVGTTIYGWYYSLPSPLLLAALVALTIFAWWWIPRRAWDGDVDRDTAFRRLQASNIGRAACGALLVHLGVVLSSLAATSELGGVFSSDDLGTVRVGASFAAIGALLWWSGEIVRVAELAMWVVIALTGTPTAERRASTHHRTLRP</sequence>
<feature type="transmembrane region" description="Helical" evidence="1">
    <location>
        <begin position="245"/>
        <end position="263"/>
    </location>
</feature>
<proteinExistence type="predicted"/>
<accession>A0A939DX27</accession>
<protein>
    <submittedName>
        <fullName evidence="2">Uncharacterized protein</fullName>
    </submittedName>
</protein>
<feature type="transmembrane region" description="Helical" evidence="1">
    <location>
        <begin position="171"/>
        <end position="189"/>
    </location>
</feature>
<feature type="transmembrane region" description="Helical" evidence="1">
    <location>
        <begin position="210"/>
        <end position="233"/>
    </location>
</feature>
<reference evidence="2" key="1">
    <citation type="submission" date="2020-12" db="EMBL/GenBank/DDBJ databases">
        <title>PHA producing bacteria isolated from mangrove.</title>
        <authorList>
            <person name="Zheng W."/>
            <person name="Yu S."/>
            <person name="Huang Y."/>
        </authorList>
    </citation>
    <scope>NUCLEOTIDE SEQUENCE</scope>
    <source>
        <strain evidence="2">GN8-5</strain>
    </source>
</reference>
<keyword evidence="1" id="KW-0472">Membrane</keyword>
<dbReference type="Proteomes" id="UP000664385">
    <property type="component" value="Unassembled WGS sequence"/>
</dbReference>
<comment type="caution">
    <text evidence="2">The sequence shown here is derived from an EMBL/GenBank/DDBJ whole genome shotgun (WGS) entry which is preliminary data.</text>
</comment>
<keyword evidence="1" id="KW-0812">Transmembrane</keyword>
<dbReference type="EMBL" id="JAEMWU010000001">
    <property type="protein sequence ID" value="MBN8205832.1"/>
    <property type="molecule type" value="Genomic_DNA"/>
</dbReference>
<evidence type="ECO:0000313" key="2">
    <source>
        <dbReference type="EMBL" id="MBN8205832.1"/>
    </source>
</evidence>
<keyword evidence="1" id="KW-1133">Transmembrane helix</keyword>
<evidence type="ECO:0000256" key="1">
    <source>
        <dbReference type="SAM" id="Phobius"/>
    </source>
</evidence>
<organism evidence="2 3">
    <name type="scientific">Microbacterium esteraromaticum</name>
    <dbReference type="NCBI Taxonomy" id="57043"/>
    <lineage>
        <taxon>Bacteria</taxon>
        <taxon>Bacillati</taxon>
        <taxon>Actinomycetota</taxon>
        <taxon>Actinomycetes</taxon>
        <taxon>Micrococcales</taxon>
        <taxon>Microbacteriaceae</taxon>
        <taxon>Microbacterium</taxon>
    </lineage>
</organism>
<evidence type="ECO:0000313" key="3">
    <source>
        <dbReference type="Proteomes" id="UP000664385"/>
    </source>
</evidence>
<dbReference type="AlphaFoldDB" id="A0A939DX27"/>
<feature type="transmembrane region" description="Helical" evidence="1">
    <location>
        <begin position="35"/>
        <end position="56"/>
    </location>
</feature>
<feature type="transmembrane region" description="Helical" evidence="1">
    <location>
        <begin position="108"/>
        <end position="133"/>
    </location>
</feature>